<keyword evidence="1" id="KW-0880">Kelch repeat</keyword>
<sequence>GITGPGDGTYTDDFFFLDLTVPFSTMYPTNMPYTVLANVPIKVAAHTLVYSRTGMIYLFGGYRERPGGNHIYEYDITNNAWSGLTPNTVKNGTVLPSNSTTKTVGVIDSDLTNIYIFDNRTIYIYDTVNSVLSSIPGPSVLNYHGAVWLNTSEIAYIGGYNSSGINVPMDKILLYDTKSSVWTTKTAIARSGGIPSPRQGHTASIASDGRIFIYGGYDGLNTSSIPTFAVLEYINGIFEWSSPQLFNQSYVFRIYHTAHIIGNHLFINFGRNLTQSRLNTIDIINITNRDRYFVITNFIPLNYTTKPISANNIKLTSTSIILISVFGTIFGIALIVGCIFLIIFIRKKVEYKNSIIATPGSG</sequence>
<dbReference type="AlphaFoldDB" id="A0A9N9N8D7"/>
<proteinExistence type="predicted"/>
<evidence type="ECO:0000313" key="5">
    <source>
        <dbReference type="Proteomes" id="UP000789405"/>
    </source>
</evidence>
<dbReference type="OrthoDB" id="2346905at2759"/>
<evidence type="ECO:0000256" key="1">
    <source>
        <dbReference type="ARBA" id="ARBA00022441"/>
    </source>
</evidence>
<dbReference type="SUPFAM" id="SSF117281">
    <property type="entry name" value="Kelch motif"/>
    <property type="match status" value="1"/>
</dbReference>
<keyword evidence="5" id="KW-1185">Reference proteome</keyword>
<organism evidence="4 5">
    <name type="scientific">Dentiscutata erythropus</name>
    <dbReference type="NCBI Taxonomy" id="1348616"/>
    <lineage>
        <taxon>Eukaryota</taxon>
        <taxon>Fungi</taxon>
        <taxon>Fungi incertae sedis</taxon>
        <taxon>Mucoromycota</taxon>
        <taxon>Glomeromycotina</taxon>
        <taxon>Glomeromycetes</taxon>
        <taxon>Diversisporales</taxon>
        <taxon>Gigasporaceae</taxon>
        <taxon>Dentiscutata</taxon>
    </lineage>
</organism>
<dbReference type="EMBL" id="CAJVPY010009579">
    <property type="protein sequence ID" value="CAG8710324.1"/>
    <property type="molecule type" value="Genomic_DNA"/>
</dbReference>
<dbReference type="PANTHER" id="PTHR46093:SF18">
    <property type="entry name" value="FIBRONECTIN TYPE-III DOMAIN-CONTAINING PROTEIN"/>
    <property type="match status" value="1"/>
</dbReference>
<feature type="non-terminal residue" evidence="4">
    <location>
        <position position="362"/>
    </location>
</feature>
<evidence type="ECO:0000313" key="4">
    <source>
        <dbReference type="EMBL" id="CAG8710324.1"/>
    </source>
</evidence>
<dbReference type="Pfam" id="PF24681">
    <property type="entry name" value="Kelch_KLHDC2_KLHL20_DRC7"/>
    <property type="match status" value="1"/>
</dbReference>
<dbReference type="Proteomes" id="UP000789405">
    <property type="component" value="Unassembled WGS sequence"/>
</dbReference>
<protein>
    <submittedName>
        <fullName evidence="4">7287_t:CDS:1</fullName>
    </submittedName>
</protein>
<feature type="transmembrane region" description="Helical" evidence="3">
    <location>
        <begin position="320"/>
        <end position="345"/>
    </location>
</feature>
<dbReference type="PANTHER" id="PTHR46093">
    <property type="entry name" value="ACYL-COA-BINDING DOMAIN-CONTAINING PROTEIN 5"/>
    <property type="match status" value="1"/>
</dbReference>
<keyword evidence="3" id="KW-1133">Transmembrane helix</keyword>
<keyword evidence="2" id="KW-0677">Repeat</keyword>
<accession>A0A9N9N8D7</accession>
<reference evidence="4" key="1">
    <citation type="submission" date="2021-06" db="EMBL/GenBank/DDBJ databases">
        <authorList>
            <person name="Kallberg Y."/>
            <person name="Tangrot J."/>
            <person name="Rosling A."/>
        </authorList>
    </citation>
    <scope>NUCLEOTIDE SEQUENCE</scope>
    <source>
        <strain evidence="4">MA453B</strain>
    </source>
</reference>
<comment type="caution">
    <text evidence="4">The sequence shown here is derived from an EMBL/GenBank/DDBJ whole genome shotgun (WGS) entry which is preliminary data.</text>
</comment>
<evidence type="ECO:0000256" key="2">
    <source>
        <dbReference type="ARBA" id="ARBA00022737"/>
    </source>
</evidence>
<keyword evidence="3" id="KW-0812">Transmembrane</keyword>
<evidence type="ECO:0000256" key="3">
    <source>
        <dbReference type="SAM" id="Phobius"/>
    </source>
</evidence>
<name>A0A9N9N8D7_9GLOM</name>
<keyword evidence="3" id="KW-0472">Membrane</keyword>
<gene>
    <name evidence="4" type="ORF">DERYTH_LOCUS13544</name>
</gene>
<dbReference type="Gene3D" id="2.120.10.80">
    <property type="entry name" value="Kelch-type beta propeller"/>
    <property type="match status" value="2"/>
</dbReference>
<dbReference type="InterPro" id="IPR015915">
    <property type="entry name" value="Kelch-typ_b-propeller"/>
</dbReference>